<dbReference type="KEGG" id="msum:OH143_03365"/>
<dbReference type="AlphaFoldDB" id="A0AAX3EAP5"/>
<protein>
    <submittedName>
        <fullName evidence="2">Hemerythrin domain-containing protein</fullName>
    </submittedName>
</protein>
<dbReference type="Gene3D" id="1.20.120.520">
    <property type="entry name" value="nmb1532 protein domain like"/>
    <property type="match status" value="1"/>
</dbReference>
<keyword evidence="3" id="KW-1185">Reference proteome</keyword>
<sequence length="145" mass="16954">MPQILELIREDHDLIRALFDELESNPETRDVRCITLRRELPGHMYAEEATLYAHLRERVPEEIRRSLDEHTEVRETLARFETIPQRDDAWMPALVDLRERVEAHFASEEGEVFARAEEHLGRSDLFALGETFGREKVAAARYIAV</sequence>
<gene>
    <name evidence="2" type="ORF">OH143_03365</name>
</gene>
<evidence type="ECO:0000259" key="1">
    <source>
        <dbReference type="Pfam" id="PF01814"/>
    </source>
</evidence>
<name>A0AAX3EAP5_9EURY</name>
<dbReference type="GeneID" id="76729899"/>
<dbReference type="PANTHER" id="PTHR35585:SF1">
    <property type="entry name" value="HHE DOMAIN PROTEIN (AFU_ORTHOLOGUE AFUA_4G00730)"/>
    <property type="match status" value="1"/>
</dbReference>
<evidence type="ECO:0000313" key="2">
    <source>
        <dbReference type="EMBL" id="UYU19145.1"/>
    </source>
</evidence>
<dbReference type="EMBL" id="CP109831">
    <property type="protein sequence ID" value="UYU19145.1"/>
    <property type="molecule type" value="Genomic_DNA"/>
</dbReference>
<feature type="domain" description="Hemerythrin-like" evidence="1">
    <location>
        <begin position="4"/>
        <end position="115"/>
    </location>
</feature>
<dbReference type="Proteomes" id="UP001156196">
    <property type="component" value="Chromosome"/>
</dbReference>
<dbReference type="PANTHER" id="PTHR35585">
    <property type="entry name" value="HHE DOMAIN PROTEIN (AFU_ORTHOLOGUE AFUA_4G00730)"/>
    <property type="match status" value="1"/>
</dbReference>
<reference evidence="2" key="1">
    <citation type="submission" date="2022-10" db="EMBL/GenBank/DDBJ databases">
        <title>Complete genome of Methanoculleus submarinus DSM 15122.</title>
        <authorList>
            <person name="Chen S.-C."/>
            <person name="Lai S.-J."/>
            <person name="You Y.-T."/>
        </authorList>
    </citation>
    <scope>NUCLEOTIDE SEQUENCE</scope>
    <source>
        <strain evidence="2">DSM 15122</strain>
    </source>
</reference>
<dbReference type="InterPro" id="IPR012312">
    <property type="entry name" value="Hemerythrin-like"/>
</dbReference>
<dbReference type="GeneID" id="4846191"/>
<organism evidence="2 3">
    <name type="scientific">Methanoculleus submarinus</name>
    <dbReference type="NCBI Taxonomy" id="204050"/>
    <lineage>
        <taxon>Archaea</taxon>
        <taxon>Methanobacteriati</taxon>
        <taxon>Methanobacteriota</taxon>
        <taxon>Stenosarchaea group</taxon>
        <taxon>Methanomicrobia</taxon>
        <taxon>Methanomicrobiales</taxon>
        <taxon>Methanomicrobiaceae</taxon>
        <taxon>Methanoculleus</taxon>
    </lineage>
</organism>
<accession>A0AAX3EAP5</accession>
<dbReference type="RefSeq" id="WP_011844663.1">
    <property type="nucleotide sequence ID" value="NZ_CP109831.1"/>
</dbReference>
<evidence type="ECO:0000313" key="3">
    <source>
        <dbReference type="Proteomes" id="UP001156196"/>
    </source>
</evidence>
<proteinExistence type="predicted"/>
<dbReference type="Pfam" id="PF01814">
    <property type="entry name" value="Hemerythrin"/>
    <property type="match status" value="1"/>
</dbReference>